<protein>
    <submittedName>
        <fullName evidence="2">Uncharacterized protein</fullName>
    </submittedName>
</protein>
<sequence>MMKVVVVVLLLQEVVWAEMTSLKSLNVVPEMPDKISRCELEKVGLFQPTFPACGSLCSRHDDCNLFCMNGTTCSLYSAKVSSWWSGVTTVDTVRYDGCYSTWYLDNNITPLIVATTATPPLIPSRAAEYLPNGFMCLNMDYFCFISERAQFPYWRADLGDFRRVTLITISTRPGLLSQFEMIEISLGNSSDYNNPLFGSFTGPAPSSSNVDFQPIIPVTGRFLQIQSRVPGDSFIAMCDIQIIN</sequence>
<dbReference type="Proteomes" id="UP001286313">
    <property type="component" value="Unassembled WGS sequence"/>
</dbReference>
<name>A0AAE1FC01_PETCI</name>
<dbReference type="SUPFAM" id="SSF49785">
    <property type="entry name" value="Galactose-binding domain-like"/>
    <property type="match status" value="1"/>
</dbReference>
<gene>
    <name evidence="2" type="ORF">Pcinc_024137</name>
</gene>
<evidence type="ECO:0000313" key="2">
    <source>
        <dbReference type="EMBL" id="KAK3870649.1"/>
    </source>
</evidence>
<evidence type="ECO:0000313" key="3">
    <source>
        <dbReference type="Proteomes" id="UP001286313"/>
    </source>
</evidence>
<evidence type="ECO:0000256" key="1">
    <source>
        <dbReference type="SAM" id="SignalP"/>
    </source>
</evidence>
<keyword evidence="1" id="KW-0732">Signal</keyword>
<dbReference type="EMBL" id="JAWQEG010002627">
    <property type="protein sequence ID" value="KAK3870649.1"/>
    <property type="molecule type" value="Genomic_DNA"/>
</dbReference>
<keyword evidence="3" id="KW-1185">Reference proteome</keyword>
<reference evidence="2" key="1">
    <citation type="submission" date="2023-10" db="EMBL/GenBank/DDBJ databases">
        <title>Genome assemblies of two species of porcelain crab, Petrolisthes cinctipes and Petrolisthes manimaculis (Anomura: Porcellanidae).</title>
        <authorList>
            <person name="Angst P."/>
        </authorList>
    </citation>
    <scope>NUCLEOTIDE SEQUENCE</scope>
    <source>
        <strain evidence="2">PB745_01</strain>
        <tissue evidence="2">Gill</tissue>
    </source>
</reference>
<proteinExistence type="predicted"/>
<organism evidence="2 3">
    <name type="scientific">Petrolisthes cinctipes</name>
    <name type="common">Flat porcelain crab</name>
    <dbReference type="NCBI Taxonomy" id="88211"/>
    <lineage>
        <taxon>Eukaryota</taxon>
        <taxon>Metazoa</taxon>
        <taxon>Ecdysozoa</taxon>
        <taxon>Arthropoda</taxon>
        <taxon>Crustacea</taxon>
        <taxon>Multicrustacea</taxon>
        <taxon>Malacostraca</taxon>
        <taxon>Eumalacostraca</taxon>
        <taxon>Eucarida</taxon>
        <taxon>Decapoda</taxon>
        <taxon>Pleocyemata</taxon>
        <taxon>Anomura</taxon>
        <taxon>Galatheoidea</taxon>
        <taxon>Porcellanidae</taxon>
        <taxon>Petrolisthes</taxon>
    </lineage>
</organism>
<dbReference type="AlphaFoldDB" id="A0AAE1FC01"/>
<dbReference type="InterPro" id="IPR008979">
    <property type="entry name" value="Galactose-bd-like_sf"/>
</dbReference>
<dbReference type="Gene3D" id="2.60.120.260">
    <property type="entry name" value="Galactose-binding domain-like"/>
    <property type="match status" value="1"/>
</dbReference>
<feature type="chain" id="PRO_5042118858" evidence="1">
    <location>
        <begin position="18"/>
        <end position="244"/>
    </location>
</feature>
<feature type="signal peptide" evidence="1">
    <location>
        <begin position="1"/>
        <end position="17"/>
    </location>
</feature>
<accession>A0AAE1FC01</accession>
<comment type="caution">
    <text evidence="2">The sequence shown here is derived from an EMBL/GenBank/DDBJ whole genome shotgun (WGS) entry which is preliminary data.</text>
</comment>